<evidence type="ECO:0000256" key="1">
    <source>
        <dbReference type="SAM" id="MobiDB-lite"/>
    </source>
</evidence>
<proteinExistence type="predicted"/>
<evidence type="ECO:0000313" key="2">
    <source>
        <dbReference type="EMBL" id="KKK88773.1"/>
    </source>
</evidence>
<comment type="caution">
    <text evidence="2">The sequence shown here is derived from an EMBL/GenBank/DDBJ whole genome shotgun (WGS) entry which is preliminary data.</text>
</comment>
<dbReference type="AlphaFoldDB" id="A0A0F8Z4S6"/>
<dbReference type="EMBL" id="LAZR01049809">
    <property type="protein sequence ID" value="KKK88773.1"/>
    <property type="molecule type" value="Genomic_DNA"/>
</dbReference>
<accession>A0A0F8Z4S6</accession>
<name>A0A0F8Z4S6_9ZZZZ</name>
<sequence length="69" mass="7758">MNKTFSGKVGSGSDPAAPEGSKTKEEYLTFINNNRSMIEGMAETSDYEVHHESYVVRQLARFALMEIKK</sequence>
<protein>
    <submittedName>
        <fullName evidence="2">Uncharacterized protein</fullName>
    </submittedName>
</protein>
<feature type="region of interest" description="Disordered" evidence="1">
    <location>
        <begin position="1"/>
        <end position="25"/>
    </location>
</feature>
<reference evidence="2" key="1">
    <citation type="journal article" date="2015" name="Nature">
        <title>Complex archaea that bridge the gap between prokaryotes and eukaryotes.</title>
        <authorList>
            <person name="Spang A."/>
            <person name="Saw J.H."/>
            <person name="Jorgensen S.L."/>
            <person name="Zaremba-Niedzwiedzka K."/>
            <person name="Martijn J."/>
            <person name="Lind A.E."/>
            <person name="van Eijk R."/>
            <person name="Schleper C."/>
            <person name="Guy L."/>
            <person name="Ettema T.J."/>
        </authorList>
    </citation>
    <scope>NUCLEOTIDE SEQUENCE</scope>
</reference>
<organism evidence="2">
    <name type="scientific">marine sediment metagenome</name>
    <dbReference type="NCBI Taxonomy" id="412755"/>
    <lineage>
        <taxon>unclassified sequences</taxon>
        <taxon>metagenomes</taxon>
        <taxon>ecological metagenomes</taxon>
    </lineage>
</organism>
<gene>
    <name evidence="2" type="ORF">LCGC14_2739760</name>
</gene>